<dbReference type="RefSeq" id="WP_169188140.1">
    <property type="nucleotide sequence ID" value="NZ_JABBPK010000001.1"/>
</dbReference>
<organism evidence="1 2">
    <name type="scientific">Niallia alba</name>
    <dbReference type="NCBI Taxonomy" id="2729105"/>
    <lineage>
        <taxon>Bacteria</taxon>
        <taxon>Bacillati</taxon>
        <taxon>Bacillota</taxon>
        <taxon>Bacilli</taxon>
        <taxon>Bacillales</taxon>
        <taxon>Bacillaceae</taxon>
        <taxon>Niallia</taxon>
    </lineage>
</organism>
<name>A0A7Y0K6S2_9BACI</name>
<keyword evidence="2" id="KW-1185">Reference proteome</keyword>
<dbReference type="AlphaFoldDB" id="A0A7Y0K6S2"/>
<evidence type="ECO:0000313" key="2">
    <source>
        <dbReference type="Proteomes" id="UP000588491"/>
    </source>
</evidence>
<reference evidence="1 2" key="1">
    <citation type="submission" date="2020-04" db="EMBL/GenBank/DDBJ databases">
        <title>Bacillus sp. UniB3 isolated from commercial digestive syrup.</title>
        <authorList>
            <person name="Thorat V."/>
            <person name="Kirdat K."/>
            <person name="Tiwarekar B."/>
            <person name="Yadav A."/>
        </authorList>
    </citation>
    <scope>NUCLEOTIDE SEQUENCE [LARGE SCALE GENOMIC DNA]</scope>
    <source>
        <strain evidence="1 2">UniB3</strain>
    </source>
</reference>
<dbReference type="Proteomes" id="UP000588491">
    <property type="component" value="Unassembled WGS sequence"/>
</dbReference>
<accession>A0A7Y0K6S2</accession>
<evidence type="ECO:0000313" key="1">
    <source>
        <dbReference type="EMBL" id="NMO76814.1"/>
    </source>
</evidence>
<protein>
    <submittedName>
        <fullName evidence="1">Uncharacterized protein</fullName>
    </submittedName>
</protein>
<gene>
    <name evidence="1" type="ORF">HHU08_07395</name>
</gene>
<sequence>MGYILPITHFQADQYAIRDIVSKAKNYKKEEIYPVAKIANFSANLEMKHPSQTSYQQKHMHEEQAANEKLMAQLTGKGTYFHAQI</sequence>
<proteinExistence type="predicted"/>
<dbReference type="EMBL" id="JABBPK010000001">
    <property type="protein sequence ID" value="NMO76814.1"/>
    <property type="molecule type" value="Genomic_DNA"/>
</dbReference>
<comment type="caution">
    <text evidence="1">The sequence shown here is derived from an EMBL/GenBank/DDBJ whole genome shotgun (WGS) entry which is preliminary data.</text>
</comment>